<dbReference type="OMA" id="KTHCDAV"/>
<accession>A0A8I6X9N8</accession>
<feature type="transmembrane region" description="Helical" evidence="1">
    <location>
        <begin position="252"/>
        <end position="272"/>
    </location>
</feature>
<evidence type="ECO:0000313" key="2">
    <source>
        <dbReference type="EnsemblPlants" id="HORVU.MOREX.r3.2HG0110580.1.CDS1"/>
    </source>
</evidence>
<keyword evidence="3" id="KW-1185">Reference proteome</keyword>
<feature type="transmembrane region" description="Helical" evidence="1">
    <location>
        <begin position="122"/>
        <end position="143"/>
    </location>
</feature>
<gene>
    <name evidence="2" type="primary">LOC123424662</name>
</gene>
<keyword evidence="1" id="KW-1133">Transmembrane helix</keyword>
<dbReference type="Gramene" id="HORVU.MOREX.r3.2HG0110580.1">
    <property type="protein sequence ID" value="HORVU.MOREX.r3.2HG0110580.1.CDS1"/>
    <property type="gene ID" value="HORVU.MOREX.r3.2HG0110580"/>
</dbReference>
<keyword evidence="1" id="KW-0472">Membrane</keyword>
<reference evidence="2" key="3">
    <citation type="submission" date="2022-01" db="UniProtKB">
        <authorList>
            <consortium name="EnsemblPlants"/>
        </authorList>
    </citation>
    <scope>IDENTIFICATION</scope>
    <source>
        <strain evidence="2">subsp. vulgare</strain>
    </source>
</reference>
<dbReference type="GeneID" id="123424662"/>
<keyword evidence="1" id="KW-0812">Transmembrane</keyword>
<dbReference type="KEGG" id="hvg:123424662"/>
<dbReference type="RefSeq" id="XP_044964251.1">
    <property type="nucleotide sequence ID" value="XM_045108316.1"/>
</dbReference>
<dbReference type="RefSeq" id="XP_044964252.1">
    <property type="nucleotide sequence ID" value="XM_045108317.1"/>
</dbReference>
<dbReference type="EnsemblPlants" id="HORVU.MOREX.r3.2HG0110580.1">
    <property type="protein sequence ID" value="HORVU.MOREX.r3.2HG0110580.1.CDS1"/>
    <property type="gene ID" value="HORVU.MOREX.r3.2HG0110580"/>
</dbReference>
<evidence type="ECO:0000256" key="1">
    <source>
        <dbReference type="SAM" id="Phobius"/>
    </source>
</evidence>
<dbReference type="Proteomes" id="UP000011116">
    <property type="component" value="Chromosome 2H"/>
</dbReference>
<feature type="transmembrane region" description="Helical" evidence="1">
    <location>
        <begin position="284"/>
        <end position="306"/>
    </location>
</feature>
<proteinExistence type="predicted"/>
<sequence>MGVFAETVTALVWMVGLFPTVALAVFTVTNMAPVSLQFFPPSPAGLPSAPLPPYPVVPLPQLPSPQSPVPPSPLLLDSSIVCAPPHAVIPSPPVSAAAASLVCPASPAPLTDLTADQLKFKIASWGRLALMFLSITFILIGIVGPQVEAAAKAEARAASEEDKAYKEAKEALIEAMYAVDAATKEIDTAVDKCISDLQMRVSDLITNDHLFSLMFGINKVIARKHKVLEKVSIAKPQLGLARMKHARVYRRCFQLGICMNFATWVCAGGAFYRSIELQMGKPARADTITCFSLLAILAAGLHGYYLRLANFED</sequence>
<name>A0A8I6X9N8_HORVV</name>
<organism evidence="2 3">
    <name type="scientific">Hordeum vulgare subsp. vulgare</name>
    <name type="common">Domesticated barley</name>
    <dbReference type="NCBI Taxonomy" id="112509"/>
    <lineage>
        <taxon>Eukaryota</taxon>
        <taxon>Viridiplantae</taxon>
        <taxon>Streptophyta</taxon>
        <taxon>Embryophyta</taxon>
        <taxon>Tracheophyta</taxon>
        <taxon>Spermatophyta</taxon>
        <taxon>Magnoliopsida</taxon>
        <taxon>Liliopsida</taxon>
        <taxon>Poales</taxon>
        <taxon>Poaceae</taxon>
        <taxon>BOP clade</taxon>
        <taxon>Pooideae</taxon>
        <taxon>Triticodae</taxon>
        <taxon>Triticeae</taxon>
        <taxon>Hordeinae</taxon>
        <taxon>Hordeum</taxon>
    </lineage>
</organism>
<dbReference type="AlphaFoldDB" id="A0A8I6X9N8"/>
<dbReference type="RefSeq" id="XP_044964250.1">
    <property type="nucleotide sequence ID" value="XM_045108315.1"/>
</dbReference>
<dbReference type="OrthoDB" id="10668972at2759"/>
<reference evidence="2" key="2">
    <citation type="submission" date="2020-10" db="EMBL/GenBank/DDBJ databases">
        <authorList>
            <person name="Scholz U."/>
            <person name="Mascher M."/>
            <person name="Fiebig A."/>
        </authorList>
    </citation>
    <scope>NUCLEOTIDE SEQUENCE [LARGE SCALE GENOMIC DNA]</scope>
    <source>
        <strain evidence="2">cv. Morex</strain>
    </source>
</reference>
<evidence type="ECO:0000313" key="3">
    <source>
        <dbReference type="Proteomes" id="UP000011116"/>
    </source>
</evidence>
<reference evidence="3" key="1">
    <citation type="journal article" date="2012" name="Nature">
        <title>A physical, genetic and functional sequence assembly of the barley genome.</title>
        <authorList>
            <consortium name="The International Barley Genome Sequencing Consortium"/>
            <person name="Mayer K.F."/>
            <person name="Waugh R."/>
            <person name="Brown J.W."/>
            <person name="Schulman A."/>
            <person name="Langridge P."/>
            <person name="Platzer M."/>
            <person name="Fincher G.B."/>
            <person name="Muehlbauer G.J."/>
            <person name="Sato K."/>
            <person name="Close T.J."/>
            <person name="Wise R.P."/>
            <person name="Stein N."/>
        </authorList>
    </citation>
    <scope>NUCLEOTIDE SEQUENCE [LARGE SCALE GENOMIC DNA]</scope>
    <source>
        <strain evidence="3">cv. Morex</strain>
    </source>
</reference>
<protein>
    <submittedName>
        <fullName evidence="2">Uncharacterized protein</fullName>
    </submittedName>
</protein>